<keyword evidence="6" id="KW-1185">Reference proteome</keyword>
<sequence length="79" mass="9170">MIARNKKTYVSTMRYVKTIGEEIDEQTFYEKLYESTRFPLRPYVVPFMKMKYSKNPECSLGVALFSTACTAKINSLVVL</sequence>
<dbReference type="Pfam" id="PF07531">
    <property type="entry name" value="TAFH"/>
    <property type="match status" value="1"/>
</dbReference>
<dbReference type="Gene3D" id="1.20.120.1110">
    <property type="entry name" value="TAFH/NHR1 domain"/>
    <property type="match status" value="1"/>
</dbReference>
<evidence type="ECO:0000313" key="6">
    <source>
        <dbReference type="Proteomes" id="UP000887565"/>
    </source>
</evidence>
<evidence type="ECO:0000256" key="1">
    <source>
        <dbReference type="ARBA" id="ARBA00004123"/>
    </source>
</evidence>
<keyword evidence="3" id="KW-0804">Transcription</keyword>
<protein>
    <submittedName>
        <fullName evidence="7">TAFH domain-containing protein</fullName>
    </submittedName>
</protein>
<organism evidence="6 7">
    <name type="scientific">Romanomermis culicivorax</name>
    <name type="common">Nematode worm</name>
    <dbReference type="NCBI Taxonomy" id="13658"/>
    <lineage>
        <taxon>Eukaryota</taxon>
        <taxon>Metazoa</taxon>
        <taxon>Ecdysozoa</taxon>
        <taxon>Nematoda</taxon>
        <taxon>Enoplea</taxon>
        <taxon>Dorylaimia</taxon>
        <taxon>Mermithida</taxon>
        <taxon>Mermithoidea</taxon>
        <taxon>Mermithidae</taxon>
        <taxon>Romanomermis</taxon>
    </lineage>
</organism>
<evidence type="ECO:0000256" key="4">
    <source>
        <dbReference type="ARBA" id="ARBA00023242"/>
    </source>
</evidence>
<evidence type="ECO:0000313" key="7">
    <source>
        <dbReference type="WBParaSite" id="nRc.2.0.1.t23052-RA"/>
    </source>
</evidence>
<evidence type="ECO:0000259" key="5">
    <source>
        <dbReference type="Pfam" id="PF07531"/>
    </source>
</evidence>
<dbReference type="InterPro" id="IPR003894">
    <property type="entry name" value="TAFH_NHR1"/>
</dbReference>
<name>A0A915JA75_ROMCU</name>
<dbReference type="AlphaFoldDB" id="A0A915JA75"/>
<dbReference type="Proteomes" id="UP000887565">
    <property type="component" value="Unplaced"/>
</dbReference>
<accession>A0A915JA75</accession>
<evidence type="ECO:0000256" key="3">
    <source>
        <dbReference type="ARBA" id="ARBA00023163"/>
    </source>
</evidence>
<dbReference type="WBParaSite" id="nRc.2.0.1.t23052-RA">
    <property type="protein sequence ID" value="nRc.2.0.1.t23052-RA"/>
    <property type="gene ID" value="nRc.2.0.1.g23052"/>
</dbReference>
<evidence type="ECO:0000256" key="2">
    <source>
        <dbReference type="ARBA" id="ARBA00023015"/>
    </source>
</evidence>
<dbReference type="GO" id="GO:0005634">
    <property type="term" value="C:nucleus"/>
    <property type="evidence" value="ECO:0007669"/>
    <property type="project" value="UniProtKB-SubCell"/>
</dbReference>
<dbReference type="SUPFAM" id="SSF158553">
    <property type="entry name" value="TAFH domain-like"/>
    <property type="match status" value="1"/>
</dbReference>
<keyword evidence="4" id="KW-0539">Nucleus</keyword>
<keyword evidence="2" id="KW-0805">Transcription regulation</keyword>
<reference evidence="7" key="1">
    <citation type="submission" date="2022-11" db="UniProtKB">
        <authorList>
            <consortium name="WormBaseParasite"/>
        </authorList>
    </citation>
    <scope>IDENTIFICATION</scope>
</reference>
<feature type="domain" description="TAFH" evidence="5">
    <location>
        <begin position="18"/>
        <end position="50"/>
    </location>
</feature>
<proteinExistence type="predicted"/>
<dbReference type="GO" id="GO:0006351">
    <property type="term" value="P:DNA-templated transcription"/>
    <property type="evidence" value="ECO:0007669"/>
    <property type="project" value="InterPro"/>
</dbReference>
<comment type="subcellular location">
    <subcellularLocation>
        <location evidence="1">Nucleus</location>
    </subcellularLocation>
</comment>
<dbReference type="InterPro" id="IPR037249">
    <property type="entry name" value="TAFH/NHR1_dom_sf"/>
</dbReference>